<evidence type="ECO:0000256" key="1">
    <source>
        <dbReference type="SAM" id="MobiDB-lite"/>
    </source>
</evidence>
<dbReference type="ExpressionAtlas" id="A0A1D6FES3">
    <property type="expression patterns" value="baseline and differential"/>
</dbReference>
<feature type="region of interest" description="Disordered" evidence="1">
    <location>
        <begin position="63"/>
        <end position="169"/>
    </location>
</feature>
<accession>A0A1D6FES3</accession>
<keyword evidence="2" id="KW-0378">Hydrolase</keyword>
<sequence>WAPATAASWRTTSPGSWSGKAAAFASARWCCATRTRARAPRTTARWRPGAAWRRWRSCWRPPTPGRCAASWRSAPTAPSKILRGQEGGEDGAHQRDRHRRRLRACSAASGGAHHLGRVRPDLPGGQSAQGEREARGEGDGEGDPQRGAPAAAGGQQALQPSPPRLPAAPFLHRRLTSNGSAQAKQLIARSAAAFCFRRSCLFVEWRGGAAAFCFCFSPWLACFEIQEGGNVQILPC</sequence>
<organism evidence="2">
    <name type="scientific">Zea mays</name>
    <name type="common">Maize</name>
    <dbReference type="NCBI Taxonomy" id="4577"/>
    <lineage>
        <taxon>Eukaryota</taxon>
        <taxon>Viridiplantae</taxon>
        <taxon>Streptophyta</taxon>
        <taxon>Embryophyta</taxon>
        <taxon>Tracheophyta</taxon>
        <taxon>Spermatophyta</taxon>
        <taxon>Magnoliopsida</taxon>
        <taxon>Liliopsida</taxon>
        <taxon>Poales</taxon>
        <taxon>Poaceae</taxon>
        <taxon>PACMAD clade</taxon>
        <taxon>Panicoideae</taxon>
        <taxon>Andropogonodae</taxon>
        <taxon>Andropogoneae</taxon>
        <taxon>Tripsacinae</taxon>
        <taxon>Zea</taxon>
    </lineage>
</organism>
<feature type="compositionally biased region" description="Low complexity" evidence="1">
    <location>
        <begin position="145"/>
        <end position="159"/>
    </location>
</feature>
<name>A0A1D6FES3_MAIZE</name>
<feature type="non-terminal residue" evidence="2">
    <location>
        <position position="236"/>
    </location>
</feature>
<feature type="non-terminal residue" evidence="2">
    <location>
        <position position="1"/>
    </location>
</feature>
<dbReference type="EMBL" id="CM000784">
    <property type="protein sequence ID" value="AQK90444.1"/>
    <property type="molecule type" value="Genomic_DNA"/>
</dbReference>
<evidence type="ECO:0000313" key="2">
    <source>
        <dbReference type="EMBL" id="AQK90444.1"/>
    </source>
</evidence>
<reference evidence="2" key="1">
    <citation type="submission" date="2015-12" db="EMBL/GenBank/DDBJ databases">
        <title>Update maize B73 reference genome by single molecule sequencing technologies.</title>
        <authorList>
            <consortium name="Maize Genome Sequencing Project"/>
            <person name="Ware D."/>
        </authorList>
    </citation>
    <scope>NUCLEOTIDE SEQUENCE</scope>
    <source>
        <tissue evidence="2">Seedling</tissue>
    </source>
</reference>
<dbReference type="GO" id="GO:0016787">
    <property type="term" value="F:hydrolase activity"/>
    <property type="evidence" value="ECO:0007669"/>
    <property type="project" value="UniProtKB-KW"/>
</dbReference>
<proteinExistence type="predicted"/>
<gene>
    <name evidence="2" type="ORF">ZEAMMB73_Zm00001d008693</name>
</gene>
<dbReference type="AlphaFoldDB" id="A0A1D6FES3"/>
<protein>
    <submittedName>
        <fullName evidence="2">Alpha/beta-Hydrolases superfamily protein</fullName>
    </submittedName>
</protein>